<keyword evidence="2" id="KW-1185">Reference proteome</keyword>
<organism evidence="1 2">
    <name type="scientific">Paractinoplanes globisporus</name>
    <dbReference type="NCBI Taxonomy" id="113565"/>
    <lineage>
        <taxon>Bacteria</taxon>
        <taxon>Bacillati</taxon>
        <taxon>Actinomycetota</taxon>
        <taxon>Actinomycetes</taxon>
        <taxon>Micromonosporales</taxon>
        <taxon>Micromonosporaceae</taxon>
        <taxon>Paractinoplanes</taxon>
    </lineage>
</organism>
<reference evidence="1 2" key="1">
    <citation type="submission" date="2024-10" db="EMBL/GenBank/DDBJ databases">
        <title>The Natural Products Discovery Center: Release of the First 8490 Sequenced Strains for Exploring Actinobacteria Biosynthetic Diversity.</title>
        <authorList>
            <person name="Kalkreuter E."/>
            <person name="Kautsar S.A."/>
            <person name="Yang D."/>
            <person name="Bader C.D."/>
            <person name="Teijaro C.N."/>
            <person name="Fluegel L."/>
            <person name="Davis C.M."/>
            <person name="Simpson J.R."/>
            <person name="Lauterbach L."/>
            <person name="Steele A.D."/>
            <person name="Gui C."/>
            <person name="Meng S."/>
            <person name="Li G."/>
            <person name="Viehrig K."/>
            <person name="Ye F."/>
            <person name="Su P."/>
            <person name="Kiefer A.F."/>
            <person name="Nichols A."/>
            <person name="Cepeda A.J."/>
            <person name="Yan W."/>
            <person name="Fan B."/>
            <person name="Jiang Y."/>
            <person name="Adhikari A."/>
            <person name="Zheng C.-J."/>
            <person name="Schuster L."/>
            <person name="Cowan T.M."/>
            <person name="Smanski M.J."/>
            <person name="Chevrette M.G."/>
            <person name="De Carvalho L.P.S."/>
            <person name="Shen B."/>
        </authorList>
    </citation>
    <scope>NUCLEOTIDE SEQUENCE [LARGE SCALE GENOMIC DNA]</scope>
    <source>
        <strain evidence="1 2">NPDC000087</strain>
    </source>
</reference>
<accession>A0ABW6WNP6</accession>
<evidence type="ECO:0000313" key="2">
    <source>
        <dbReference type="Proteomes" id="UP001602245"/>
    </source>
</evidence>
<evidence type="ECO:0008006" key="3">
    <source>
        <dbReference type="Google" id="ProtNLM"/>
    </source>
</evidence>
<name>A0ABW6WNP6_9ACTN</name>
<sequence length="336" mass="35150">MNRPTLIPGLPRVWRGPGELQIGSDPARALLLRLPDPRCERVLDLLDGSRSERLVLLRAAEFGVPPSDCRALLDTLRAAGLTLPASALVPPTMPADSRQRLTGEAAALALRGSDAPAQILRRRGASQVVLAGHGRLGAAIAVGLAQAGVGHVRPEVTGLVRRGELAGGPLRGADVGRPRRDAIIEALSRSAPGTNHGVRRAAATLVIQLDHDEPVALLAASLANRRQPHLAVTIREGAAVIGPLVPAVGRPCLNCLDLHRRERDRTWPGPVSAGSASAEPCAVSTLLAATAYAVAEALAFLDGTVPQTAAATAEITSPGRVRRRSWQPHAECSCAR</sequence>
<dbReference type="SUPFAM" id="SSF69572">
    <property type="entry name" value="Activating enzymes of the ubiquitin-like proteins"/>
    <property type="match status" value="1"/>
</dbReference>
<dbReference type="Proteomes" id="UP001602245">
    <property type="component" value="Unassembled WGS sequence"/>
</dbReference>
<protein>
    <recommendedName>
        <fullName evidence="3">Bacteriocin biosynthesis cyclodehydratase domain-containing protein</fullName>
    </recommendedName>
</protein>
<gene>
    <name evidence="1" type="ORF">ACFY35_30765</name>
</gene>
<evidence type="ECO:0000313" key="1">
    <source>
        <dbReference type="EMBL" id="MFF5293836.1"/>
    </source>
</evidence>
<proteinExistence type="predicted"/>
<dbReference type="InterPro" id="IPR035985">
    <property type="entry name" value="Ubiquitin-activating_enz"/>
</dbReference>
<dbReference type="EMBL" id="JBIAZU010000005">
    <property type="protein sequence ID" value="MFF5293836.1"/>
    <property type="molecule type" value="Genomic_DNA"/>
</dbReference>
<dbReference type="Gene3D" id="3.40.50.720">
    <property type="entry name" value="NAD(P)-binding Rossmann-like Domain"/>
    <property type="match status" value="1"/>
</dbReference>
<dbReference type="RefSeq" id="WP_020513788.1">
    <property type="nucleotide sequence ID" value="NZ_JBIAZU010000005.1"/>
</dbReference>
<comment type="caution">
    <text evidence="1">The sequence shown here is derived from an EMBL/GenBank/DDBJ whole genome shotgun (WGS) entry which is preliminary data.</text>
</comment>